<proteinExistence type="inferred from homology"/>
<dbReference type="GO" id="GO:0016755">
    <property type="term" value="F:aminoacyltransferase activity"/>
    <property type="evidence" value="ECO:0007669"/>
    <property type="project" value="InterPro"/>
</dbReference>
<dbReference type="GO" id="GO:0008360">
    <property type="term" value="P:regulation of cell shape"/>
    <property type="evidence" value="ECO:0007669"/>
    <property type="project" value="UniProtKB-KW"/>
</dbReference>
<protein>
    <submittedName>
        <fullName evidence="8">Peptidoglycan bridge formation glycyltransferase FemA/FemB family protein</fullName>
    </submittedName>
</protein>
<dbReference type="GO" id="GO:0009252">
    <property type="term" value="P:peptidoglycan biosynthetic process"/>
    <property type="evidence" value="ECO:0007669"/>
    <property type="project" value="UniProtKB-KW"/>
</dbReference>
<evidence type="ECO:0000256" key="6">
    <source>
        <dbReference type="ARBA" id="ARBA00023316"/>
    </source>
</evidence>
<evidence type="ECO:0000256" key="4">
    <source>
        <dbReference type="ARBA" id="ARBA00022984"/>
    </source>
</evidence>
<dbReference type="InterPro" id="IPR038740">
    <property type="entry name" value="BioF2-like_GNAT_dom"/>
</dbReference>
<accession>A0A6S6SPY7</accession>
<comment type="similarity">
    <text evidence="1">Belongs to the FemABX family.</text>
</comment>
<keyword evidence="5" id="KW-0012">Acyltransferase</keyword>
<feature type="domain" description="BioF2-like acetyltransferase" evidence="7">
    <location>
        <begin position="126"/>
        <end position="253"/>
    </location>
</feature>
<dbReference type="InterPro" id="IPR003447">
    <property type="entry name" value="FEMABX"/>
</dbReference>
<evidence type="ECO:0000259" key="7">
    <source>
        <dbReference type="Pfam" id="PF13480"/>
    </source>
</evidence>
<dbReference type="AlphaFoldDB" id="A0A6S6SPY7"/>
<reference evidence="8" key="1">
    <citation type="submission" date="2020-01" db="EMBL/GenBank/DDBJ databases">
        <authorList>
            <person name="Meier V. D."/>
            <person name="Meier V D."/>
        </authorList>
    </citation>
    <scope>NUCLEOTIDE SEQUENCE</scope>
    <source>
        <strain evidence="8">HLG_WM_MAG_03</strain>
    </source>
</reference>
<dbReference type="InterPro" id="IPR050644">
    <property type="entry name" value="PG_Glycine_Bridge_Synth"/>
</dbReference>
<name>A0A6S6SPY7_9BACT</name>
<keyword evidence="6" id="KW-0961">Cell wall biogenesis/degradation</keyword>
<keyword evidence="3" id="KW-0133">Cell shape</keyword>
<keyword evidence="2 8" id="KW-0808">Transferase</keyword>
<dbReference type="InterPro" id="IPR016181">
    <property type="entry name" value="Acyl_CoA_acyltransferase"/>
</dbReference>
<evidence type="ECO:0000256" key="2">
    <source>
        <dbReference type="ARBA" id="ARBA00022679"/>
    </source>
</evidence>
<dbReference type="SUPFAM" id="SSF55729">
    <property type="entry name" value="Acyl-CoA N-acyltransferases (Nat)"/>
    <property type="match status" value="1"/>
</dbReference>
<dbReference type="PROSITE" id="PS51191">
    <property type="entry name" value="FEMABX"/>
    <property type="match status" value="1"/>
</dbReference>
<dbReference type="PANTHER" id="PTHR36174">
    <property type="entry name" value="LIPID II:GLYCINE GLYCYLTRANSFERASE"/>
    <property type="match status" value="1"/>
</dbReference>
<evidence type="ECO:0000256" key="1">
    <source>
        <dbReference type="ARBA" id="ARBA00009943"/>
    </source>
</evidence>
<sequence length="325" mass="37960">MTLIQKNINIDLPIFARENYLKSKSDSYGWFVTDDFILPFTIDKKIIFKRLIFSTETVYRKEQLTLEEEKNFLNEVVNYCKEQKLCDFIFKAQANAVFNVYPDAAEQVEWGTYELSLKFTMDEILSKFAANDRNEVRKAIKMGIKVEAIKNIEEVYENVKETFTRQNSLLFPSLEYLEKLQKNLLGNIKLFVVRDEEGVLQGSAIIIYDKERAYYLYGGSIPRPSKGSIKYMHYRAMEEFKKEGLLHYDFVGARLCLEKGSKIEAIQKFKKKFGATLRSGYAFRVVIHPLKFMLFKVMVKGYFILKKSSYVDPIDSIRSCSENNS</sequence>
<evidence type="ECO:0000256" key="3">
    <source>
        <dbReference type="ARBA" id="ARBA00022960"/>
    </source>
</evidence>
<dbReference type="PANTHER" id="PTHR36174:SF1">
    <property type="entry name" value="LIPID II:GLYCINE GLYCYLTRANSFERASE"/>
    <property type="match status" value="1"/>
</dbReference>
<evidence type="ECO:0000313" key="8">
    <source>
        <dbReference type="EMBL" id="CAA6807578.1"/>
    </source>
</evidence>
<keyword evidence="4" id="KW-0573">Peptidoglycan synthesis</keyword>
<dbReference type="Pfam" id="PF13480">
    <property type="entry name" value="Acetyltransf_6"/>
    <property type="match status" value="1"/>
</dbReference>
<dbReference type="EMBL" id="CACVAR010000166">
    <property type="protein sequence ID" value="CAA6807578.1"/>
    <property type="molecule type" value="Genomic_DNA"/>
</dbReference>
<dbReference type="Gene3D" id="3.40.630.30">
    <property type="match status" value="1"/>
</dbReference>
<organism evidence="8">
    <name type="scientific">uncultured Sulfurovum sp</name>
    <dbReference type="NCBI Taxonomy" id="269237"/>
    <lineage>
        <taxon>Bacteria</taxon>
        <taxon>Pseudomonadati</taxon>
        <taxon>Campylobacterota</taxon>
        <taxon>Epsilonproteobacteria</taxon>
        <taxon>Campylobacterales</taxon>
        <taxon>Sulfurovaceae</taxon>
        <taxon>Sulfurovum</taxon>
        <taxon>environmental samples</taxon>
    </lineage>
</organism>
<dbReference type="GO" id="GO:0071555">
    <property type="term" value="P:cell wall organization"/>
    <property type="evidence" value="ECO:0007669"/>
    <property type="project" value="UniProtKB-KW"/>
</dbReference>
<evidence type="ECO:0000256" key="5">
    <source>
        <dbReference type="ARBA" id="ARBA00023315"/>
    </source>
</evidence>
<gene>
    <name evidence="8" type="ORF">HELGO_WM14894</name>
</gene>